<proteinExistence type="predicted"/>
<name>A0ABT3CRV8_9BACT</name>
<reference evidence="1 2" key="1">
    <citation type="submission" date="2022-10" db="EMBL/GenBank/DDBJ databases">
        <title>Comparative genomics and taxonomic characterization of three novel marine species of genus Reichenbachiella exhibiting antioxidant and polysaccharide degradation activities.</title>
        <authorList>
            <person name="Muhammad N."/>
            <person name="Lee Y.-J."/>
            <person name="Ko J."/>
            <person name="Kim S.-G."/>
        </authorList>
    </citation>
    <scope>NUCLEOTIDE SEQUENCE [LARGE SCALE GENOMIC DNA]</scope>
    <source>
        <strain evidence="1 2">ABR2-5</strain>
    </source>
</reference>
<evidence type="ECO:0000313" key="1">
    <source>
        <dbReference type="EMBL" id="MCV9386435.1"/>
    </source>
</evidence>
<keyword evidence="2" id="KW-1185">Reference proteome</keyword>
<dbReference type="Proteomes" id="UP001300692">
    <property type="component" value="Unassembled WGS sequence"/>
</dbReference>
<sequence length="122" mass="14200">MKKKSSKRDDKISLLQLENFLLPAVYLLEPVRKETLINLVSAATKDETNAFQTTTTAISILTKKKQVELNTEGYKLTSSGLEKFFEFRRTKSRIKRQKETVDIDNLRLEILNLKNRNKKLKI</sequence>
<accession>A0ABT3CRV8</accession>
<evidence type="ECO:0000313" key="2">
    <source>
        <dbReference type="Proteomes" id="UP001300692"/>
    </source>
</evidence>
<dbReference type="EMBL" id="JAOYOD010000001">
    <property type="protein sequence ID" value="MCV9386435.1"/>
    <property type="molecule type" value="Genomic_DNA"/>
</dbReference>
<comment type="caution">
    <text evidence="1">The sequence shown here is derived from an EMBL/GenBank/DDBJ whole genome shotgun (WGS) entry which is preliminary data.</text>
</comment>
<organism evidence="1 2">
    <name type="scientific">Reichenbachiella ulvae</name>
    <dbReference type="NCBI Taxonomy" id="2980104"/>
    <lineage>
        <taxon>Bacteria</taxon>
        <taxon>Pseudomonadati</taxon>
        <taxon>Bacteroidota</taxon>
        <taxon>Cytophagia</taxon>
        <taxon>Cytophagales</taxon>
        <taxon>Reichenbachiellaceae</taxon>
        <taxon>Reichenbachiella</taxon>
    </lineage>
</organism>
<gene>
    <name evidence="1" type="ORF">N7U62_07155</name>
</gene>
<dbReference type="RefSeq" id="WP_264137224.1">
    <property type="nucleotide sequence ID" value="NZ_JAOYOD010000001.1"/>
</dbReference>
<protein>
    <submittedName>
        <fullName evidence="1">Uncharacterized protein</fullName>
    </submittedName>
</protein>